<keyword evidence="2" id="KW-1133">Transmembrane helix</keyword>
<feature type="transmembrane region" description="Helical" evidence="2">
    <location>
        <begin position="6"/>
        <end position="24"/>
    </location>
</feature>
<feature type="transmembrane region" description="Helical" evidence="2">
    <location>
        <begin position="36"/>
        <end position="58"/>
    </location>
</feature>
<gene>
    <name evidence="3" type="ORF">F8M41_015243</name>
</gene>
<sequence length="306" mass="35281">MESFCNFFMLAGYYIFYFIIAKKIDYVISLLSTTGFLILFYVIVLIFRNFCFFSALYGELCARLLFLCPLCSKEKNNSAWCKECGVKFLENNFNNWTSGDQIIDNTIKDIQIKSNLPIDFVEWILYEQLEKGEKIGRGGFGDIYSAFWKQGPISMHGNEFKRTRGVKVALKRLMNNDIEKYKSELCMHINCCTNLNLYTTRTQFSTARSPILRCYGLTKDDEGYMIVMQLAKHAADKAQNIQKMQTTSSEFPHNNNLEFPDNTRPGSPDNTSLKSPDRQNCIENNTTSKSTTGQYRDPDQFDLTIP</sequence>
<protein>
    <submittedName>
        <fullName evidence="3">Kinase-like protein</fullName>
    </submittedName>
</protein>
<dbReference type="AlphaFoldDB" id="A0A8H3ZWN8"/>
<reference evidence="3 4" key="1">
    <citation type="journal article" date="2019" name="Environ. Microbiol.">
        <title>At the nexus of three kingdoms: the genome of the mycorrhizal fungus Gigaspora margarita provides insights into plant, endobacterial and fungal interactions.</title>
        <authorList>
            <person name="Venice F."/>
            <person name="Ghignone S."/>
            <person name="Salvioli di Fossalunga A."/>
            <person name="Amselem J."/>
            <person name="Novero M."/>
            <person name="Xianan X."/>
            <person name="Sedzielewska Toro K."/>
            <person name="Morin E."/>
            <person name="Lipzen A."/>
            <person name="Grigoriev I.V."/>
            <person name="Henrissat B."/>
            <person name="Martin F.M."/>
            <person name="Bonfante P."/>
        </authorList>
    </citation>
    <scope>NUCLEOTIDE SEQUENCE [LARGE SCALE GENOMIC DNA]</scope>
    <source>
        <strain evidence="3 4">BEG34</strain>
    </source>
</reference>
<feature type="compositionally biased region" description="Polar residues" evidence="1">
    <location>
        <begin position="264"/>
        <end position="274"/>
    </location>
</feature>
<keyword evidence="4" id="KW-1185">Reference proteome</keyword>
<keyword evidence="2" id="KW-0812">Transmembrane</keyword>
<organism evidence="3 4">
    <name type="scientific">Gigaspora margarita</name>
    <dbReference type="NCBI Taxonomy" id="4874"/>
    <lineage>
        <taxon>Eukaryota</taxon>
        <taxon>Fungi</taxon>
        <taxon>Fungi incertae sedis</taxon>
        <taxon>Mucoromycota</taxon>
        <taxon>Glomeromycotina</taxon>
        <taxon>Glomeromycetes</taxon>
        <taxon>Diversisporales</taxon>
        <taxon>Gigasporaceae</taxon>
        <taxon>Gigaspora</taxon>
    </lineage>
</organism>
<feature type="compositionally biased region" description="Polar residues" evidence="1">
    <location>
        <begin position="281"/>
        <end position="294"/>
    </location>
</feature>
<evidence type="ECO:0000313" key="3">
    <source>
        <dbReference type="EMBL" id="KAF0352338.1"/>
    </source>
</evidence>
<evidence type="ECO:0000256" key="2">
    <source>
        <dbReference type="SAM" id="Phobius"/>
    </source>
</evidence>
<evidence type="ECO:0000313" key="4">
    <source>
        <dbReference type="Proteomes" id="UP000439903"/>
    </source>
</evidence>
<dbReference type="InterPro" id="IPR011009">
    <property type="entry name" value="Kinase-like_dom_sf"/>
</dbReference>
<keyword evidence="2" id="KW-0472">Membrane</keyword>
<keyword evidence="3" id="KW-0808">Transferase</keyword>
<dbReference type="SUPFAM" id="SSF56112">
    <property type="entry name" value="Protein kinase-like (PK-like)"/>
    <property type="match status" value="1"/>
</dbReference>
<feature type="region of interest" description="Disordered" evidence="1">
    <location>
        <begin position="246"/>
        <end position="306"/>
    </location>
</feature>
<comment type="caution">
    <text evidence="3">The sequence shown here is derived from an EMBL/GenBank/DDBJ whole genome shotgun (WGS) entry which is preliminary data.</text>
</comment>
<evidence type="ECO:0000256" key="1">
    <source>
        <dbReference type="SAM" id="MobiDB-lite"/>
    </source>
</evidence>
<accession>A0A8H3ZWN8</accession>
<dbReference type="Proteomes" id="UP000439903">
    <property type="component" value="Unassembled WGS sequence"/>
</dbReference>
<dbReference type="OrthoDB" id="2415637at2759"/>
<dbReference type="GO" id="GO:0016301">
    <property type="term" value="F:kinase activity"/>
    <property type="evidence" value="ECO:0007669"/>
    <property type="project" value="UniProtKB-KW"/>
</dbReference>
<dbReference type="EMBL" id="WTPW01003161">
    <property type="protein sequence ID" value="KAF0352338.1"/>
    <property type="molecule type" value="Genomic_DNA"/>
</dbReference>
<dbReference type="Gene3D" id="3.30.200.20">
    <property type="entry name" value="Phosphorylase Kinase, domain 1"/>
    <property type="match status" value="1"/>
</dbReference>
<keyword evidence="3" id="KW-0418">Kinase</keyword>
<proteinExistence type="predicted"/>
<name>A0A8H3ZWN8_GIGMA</name>
<feature type="compositionally biased region" description="Polar residues" evidence="1">
    <location>
        <begin position="246"/>
        <end position="257"/>
    </location>
</feature>